<dbReference type="GO" id="GO:0016491">
    <property type="term" value="F:oxidoreductase activity"/>
    <property type="evidence" value="ECO:0007669"/>
    <property type="project" value="UniProtKB-KW"/>
</dbReference>
<comment type="catalytic activity">
    <reaction evidence="16">
        <text>docosanoyl-[(phenol)carboxyphthiodiolenone synthase] + 2 (S)-methylmalonyl-CoA + 3 malonyl-CoA + 5 NADPH + 10 H(+) = C34-carboxyphthiodiolenone-[(phenol)carboxyphthiodiolenone synthase] + 5 CO2 + 5 NADP(+) + 5 CoA + 2 H2O</text>
        <dbReference type="Rhea" id="RHEA:57752"/>
        <dbReference type="Rhea" id="RHEA-COMP:14987"/>
        <dbReference type="Rhea" id="RHEA-COMP:14988"/>
        <dbReference type="ChEBI" id="CHEBI:15377"/>
        <dbReference type="ChEBI" id="CHEBI:15378"/>
        <dbReference type="ChEBI" id="CHEBI:16526"/>
        <dbReference type="ChEBI" id="CHEBI:57287"/>
        <dbReference type="ChEBI" id="CHEBI:57327"/>
        <dbReference type="ChEBI" id="CHEBI:57384"/>
        <dbReference type="ChEBI" id="CHEBI:57783"/>
        <dbReference type="ChEBI" id="CHEBI:58349"/>
        <dbReference type="ChEBI" id="CHEBI:142237"/>
        <dbReference type="ChEBI" id="CHEBI:142238"/>
        <dbReference type="EC" id="2.3.1.292"/>
    </reaction>
</comment>
<evidence type="ECO:0000256" key="18">
    <source>
        <dbReference type="ARBA" id="ARBA00058455"/>
    </source>
</evidence>
<dbReference type="GO" id="GO:0031177">
    <property type="term" value="F:phosphopantetheine binding"/>
    <property type="evidence" value="ECO:0007669"/>
    <property type="project" value="InterPro"/>
</dbReference>
<keyword evidence="6" id="KW-0808">Transferase</keyword>
<dbReference type="InterPro" id="IPR014043">
    <property type="entry name" value="Acyl_transferase_dom"/>
</dbReference>
<evidence type="ECO:0000256" key="4">
    <source>
        <dbReference type="ARBA" id="ARBA00022450"/>
    </source>
</evidence>
<evidence type="ECO:0000256" key="2">
    <source>
        <dbReference type="ARBA" id="ARBA00001957"/>
    </source>
</evidence>
<dbReference type="Pfam" id="PF14765">
    <property type="entry name" value="PS-DH"/>
    <property type="match status" value="1"/>
</dbReference>
<comment type="catalytic activity">
    <reaction evidence="15">
        <text>19-(4-hydroxyphenyl)nonadecanoyl-[(phenol)carboxyphthiodiolenone synthase] + 2 (S)-methylmalonyl-CoA + 3 malonyl-CoA + 5 NADPH + 10 H(+) = C37-(phenol)carboxyphthiodiolenone-[(phenol)carboxyphthiodiolenone synthase] + 5 CO2 + 5 NADP(+) + 5 CoA + 2 H2O</text>
        <dbReference type="Rhea" id="RHEA:57760"/>
        <dbReference type="Rhea" id="RHEA-COMP:14273"/>
        <dbReference type="Rhea" id="RHEA-COMP:14990"/>
        <dbReference type="ChEBI" id="CHEBI:15377"/>
        <dbReference type="ChEBI" id="CHEBI:15378"/>
        <dbReference type="ChEBI" id="CHEBI:16526"/>
        <dbReference type="ChEBI" id="CHEBI:57287"/>
        <dbReference type="ChEBI" id="CHEBI:57327"/>
        <dbReference type="ChEBI" id="CHEBI:57384"/>
        <dbReference type="ChEBI" id="CHEBI:57783"/>
        <dbReference type="ChEBI" id="CHEBI:58349"/>
        <dbReference type="ChEBI" id="CHEBI:133301"/>
        <dbReference type="ChEBI" id="CHEBI:142260"/>
        <dbReference type="EC" id="2.3.1.292"/>
    </reaction>
</comment>
<dbReference type="Gene3D" id="3.40.50.720">
    <property type="entry name" value="NAD(P)-binding Rossmann-like Domain"/>
    <property type="match status" value="1"/>
</dbReference>
<dbReference type="Gene3D" id="2.30.38.10">
    <property type="entry name" value="Luciferase, Domain 3"/>
    <property type="match status" value="1"/>
</dbReference>
<dbReference type="Pfam" id="PF21394">
    <property type="entry name" value="Beta-ketacyl_N"/>
    <property type="match status" value="1"/>
</dbReference>
<dbReference type="EMBL" id="CP121194">
    <property type="protein sequence ID" value="XBH10322.1"/>
    <property type="molecule type" value="Genomic_DNA"/>
</dbReference>
<evidence type="ECO:0000256" key="12">
    <source>
        <dbReference type="ARBA" id="ARBA00023268"/>
    </source>
</evidence>
<dbReference type="InterPro" id="IPR009081">
    <property type="entry name" value="PP-bd_ACP"/>
</dbReference>
<dbReference type="InterPro" id="IPR014030">
    <property type="entry name" value="Ketoacyl_synth_N"/>
</dbReference>
<dbReference type="GO" id="GO:0006633">
    <property type="term" value="P:fatty acid biosynthetic process"/>
    <property type="evidence" value="ECO:0007669"/>
    <property type="project" value="InterPro"/>
</dbReference>
<dbReference type="RefSeq" id="WP_348267829.1">
    <property type="nucleotide sequence ID" value="NZ_CP121194.1"/>
</dbReference>
<dbReference type="InterPro" id="IPR014031">
    <property type="entry name" value="Ketoacyl_synth_C"/>
</dbReference>
<dbReference type="SMART" id="SM00825">
    <property type="entry name" value="PKS_KS"/>
    <property type="match status" value="1"/>
</dbReference>
<dbReference type="InterPro" id="IPR020841">
    <property type="entry name" value="PKS_Beta-ketoAc_synthase_dom"/>
</dbReference>
<evidence type="ECO:0000256" key="14">
    <source>
        <dbReference type="ARBA" id="ARBA00050973"/>
    </source>
</evidence>
<feature type="domain" description="Ketosynthase family 3 (KS3)" evidence="26">
    <location>
        <begin position="4"/>
        <end position="432"/>
    </location>
</feature>
<keyword evidence="4" id="KW-0596">Phosphopantetheine</keyword>
<evidence type="ECO:0000256" key="1">
    <source>
        <dbReference type="ARBA" id="ARBA00001937"/>
    </source>
</evidence>
<dbReference type="SMART" id="SM00826">
    <property type="entry name" value="PKS_DH"/>
    <property type="match status" value="1"/>
</dbReference>
<dbReference type="SUPFAM" id="SSF52777">
    <property type="entry name" value="CoA-dependent acyltransferases"/>
    <property type="match status" value="2"/>
</dbReference>
<dbReference type="Pfam" id="PF00698">
    <property type="entry name" value="Acyl_transf_1"/>
    <property type="match status" value="1"/>
</dbReference>
<dbReference type="Gene3D" id="3.40.50.1820">
    <property type="entry name" value="alpha/beta hydrolase"/>
    <property type="match status" value="1"/>
</dbReference>
<dbReference type="GO" id="GO:0004315">
    <property type="term" value="F:3-oxoacyl-[acyl-carrier-protein] synthase activity"/>
    <property type="evidence" value="ECO:0007669"/>
    <property type="project" value="InterPro"/>
</dbReference>
<dbReference type="InterPro" id="IPR010071">
    <property type="entry name" value="AA_adenyl_dom"/>
</dbReference>
<dbReference type="PROSITE" id="PS00455">
    <property type="entry name" value="AMP_BINDING"/>
    <property type="match status" value="1"/>
</dbReference>
<dbReference type="FunFam" id="3.30.300.30:FF:000010">
    <property type="entry name" value="Enterobactin synthetase component F"/>
    <property type="match status" value="1"/>
</dbReference>
<dbReference type="SUPFAM" id="SSF53901">
    <property type="entry name" value="Thiolase-like"/>
    <property type="match status" value="1"/>
</dbReference>
<evidence type="ECO:0000256" key="6">
    <source>
        <dbReference type="ARBA" id="ARBA00022679"/>
    </source>
</evidence>
<reference evidence="28" key="1">
    <citation type="submission" date="2023-03" db="EMBL/GenBank/DDBJ databases">
        <title>Edaphobacter sp.</title>
        <authorList>
            <person name="Huber K.J."/>
            <person name="Papendorf J."/>
            <person name="Pilke C."/>
            <person name="Bunk B."/>
            <person name="Sproeer C."/>
            <person name="Pester M."/>
        </authorList>
    </citation>
    <scope>NUCLEOTIDE SEQUENCE</scope>
    <source>
        <strain evidence="28">DSM 109919</strain>
    </source>
</reference>
<evidence type="ECO:0000256" key="9">
    <source>
        <dbReference type="ARBA" id="ARBA00022857"/>
    </source>
</evidence>
<dbReference type="SUPFAM" id="SSF55048">
    <property type="entry name" value="Probable ACP-binding domain of malonyl-CoA ACP transacylase"/>
    <property type="match status" value="1"/>
</dbReference>
<evidence type="ECO:0000259" key="27">
    <source>
        <dbReference type="PROSITE" id="PS52019"/>
    </source>
</evidence>
<dbReference type="Gene3D" id="3.40.50.980">
    <property type="match status" value="2"/>
</dbReference>
<evidence type="ECO:0000256" key="21">
    <source>
        <dbReference type="ARBA" id="ARBA00075053"/>
    </source>
</evidence>
<evidence type="ECO:0000256" key="16">
    <source>
        <dbReference type="ARBA" id="ARBA00052119"/>
    </source>
</evidence>
<dbReference type="InterPro" id="IPR036291">
    <property type="entry name" value="NAD(P)-bd_dom_sf"/>
</dbReference>
<dbReference type="SUPFAM" id="SSF52151">
    <property type="entry name" value="FabD/lysophospholipase-like"/>
    <property type="match status" value="1"/>
</dbReference>
<name>A0AAU7CZJ7_9BACT</name>
<keyword evidence="12" id="KW-0511">Multifunctional enzyme</keyword>
<accession>A0AAU7CZJ7</accession>
<dbReference type="FunFam" id="2.30.38.10:FF:000001">
    <property type="entry name" value="Non-ribosomal peptide synthetase PvdI"/>
    <property type="match status" value="1"/>
</dbReference>
<dbReference type="InterPro" id="IPR050091">
    <property type="entry name" value="PKS_NRPS_Biosynth_Enz"/>
</dbReference>
<dbReference type="Gene3D" id="3.40.47.10">
    <property type="match status" value="1"/>
</dbReference>
<dbReference type="PROSITE" id="PS00012">
    <property type="entry name" value="PHOSPHOPANTETHEINE"/>
    <property type="match status" value="2"/>
</dbReference>
<dbReference type="PANTHER" id="PTHR43775:SF37">
    <property type="entry name" value="SI:DKEY-61P9.11"/>
    <property type="match status" value="1"/>
</dbReference>
<dbReference type="Gene3D" id="1.10.1200.10">
    <property type="entry name" value="ACP-like"/>
    <property type="match status" value="2"/>
</dbReference>
<dbReference type="GO" id="GO:0044550">
    <property type="term" value="P:secondary metabolite biosynthetic process"/>
    <property type="evidence" value="ECO:0007669"/>
    <property type="project" value="UniProtKB-ARBA"/>
</dbReference>
<gene>
    <name evidence="28" type="ORF">P4G45_00960</name>
</gene>
<dbReference type="InterPro" id="IPR049552">
    <property type="entry name" value="PKS_DH_N"/>
</dbReference>
<dbReference type="InterPro" id="IPR016036">
    <property type="entry name" value="Malonyl_transacylase_ACP-bd"/>
</dbReference>
<dbReference type="InterPro" id="IPR049551">
    <property type="entry name" value="PKS_DH_C"/>
</dbReference>
<dbReference type="SUPFAM" id="SSF47336">
    <property type="entry name" value="ACP-like"/>
    <property type="match status" value="2"/>
</dbReference>
<dbReference type="KEGG" id="epl:P4G45_00960"/>
<keyword evidence="7" id="KW-0677">Repeat</keyword>
<dbReference type="PROSITE" id="PS52004">
    <property type="entry name" value="KS3_2"/>
    <property type="match status" value="1"/>
</dbReference>
<dbReference type="GO" id="GO:0043041">
    <property type="term" value="P:amino acid activation for nonribosomal peptide biosynthetic process"/>
    <property type="evidence" value="ECO:0007669"/>
    <property type="project" value="UniProtKB-ARBA"/>
</dbReference>
<dbReference type="InterPro" id="IPR025110">
    <property type="entry name" value="AMP-bd_C"/>
</dbReference>
<proteinExistence type="inferred from homology"/>
<dbReference type="Gene3D" id="3.40.366.10">
    <property type="entry name" value="Malonyl-Coenzyme A Acyl Carrier Protein, domain 2"/>
    <property type="match status" value="1"/>
</dbReference>
<keyword evidence="8" id="KW-0276">Fatty acid metabolism</keyword>
<dbReference type="InterPro" id="IPR045851">
    <property type="entry name" value="AMP-bd_C_sf"/>
</dbReference>
<feature type="domain" description="PKS/mFAS DH" evidence="27">
    <location>
        <begin position="1337"/>
        <end position="1625"/>
    </location>
</feature>
<feature type="region of interest" description="N-terminal hotdog fold" evidence="24">
    <location>
        <begin position="1337"/>
        <end position="1463"/>
    </location>
</feature>
<evidence type="ECO:0000256" key="19">
    <source>
        <dbReference type="ARBA" id="ARBA00066974"/>
    </source>
</evidence>
<comment type="similarity">
    <text evidence="3">Belongs to the ATP-dependent AMP-binding enzyme family.</text>
</comment>
<dbReference type="FunFam" id="3.40.50.12780:FF:000012">
    <property type="entry name" value="Non-ribosomal peptide synthetase"/>
    <property type="match status" value="1"/>
</dbReference>
<dbReference type="Pfam" id="PF21089">
    <property type="entry name" value="PKS_DH_N"/>
    <property type="match status" value="1"/>
</dbReference>
<dbReference type="CDD" id="cd19531">
    <property type="entry name" value="LCL_NRPS-like"/>
    <property type="match status" value="1"/>
</dbReference>
<comment type="cofactor">
    <cofactor evidence="2">
        <name>pantetheine 4'-phosphate</name>
        <dbReference type="ChEBI" id="CHEBI:47942"/>
    </cofactor>
</comment>
<dbReference type="Gene3D" id="3.30.70.3290">
    <property type="match status" value="1"/>
</dbReference>
<dbReference type="InterPro" id="IPR001227">
    <property type="entry name" value="Ac_transferase_dom_sf"/>
</dbReference>
<evidence type="ECO:0000259" key="25">
    <source>
        <dbReference type="PROSITE" id="PS50075"/>
    </source>
</evidence>
<evidence type="ECO:0000256" key="20">
    <source>
        <dbReference type="ARBA" id="ARBA00073623"/>
    </source>
</evidence>
<evidence type="ECO:0000256" key="10">
    <source>
        <dbReference type="ARBA" id="ARBA00023002"/>
    </source>
</evidence>
<evidence type="ECO:0000256" key="23">
    <source>
        <dbReference type="ARBA" id="ARBA00084020"/>
    </source>
</evidence>
<organism evidence="28">
    <name type="scientific">Edaphobacter paludis</name>
    <dbReference type="NCBI Taxonomy" id="3035702"/>
    <lineage>
        <taxon>Bacteria</taxon>
        <taxon>Pseudomonadati</taxon>
        <taxon>Acidobacteriota</taxon>
        <taxon>Terriglobia</taxon>
        <taxon>Terriglobales</taxon>
        <taxon>Acidobacteriaceae</taxon>
        <taxon>Edaphobacter</taxon>
    </lineage>
</organism>
<dbReference type="Gene3D" id="3.10.129.110">
    <property type="entry name" value="Polyketide synthase dehydratase"/>
    <property type="match status" value="1"/>
</dbReference>
<dbReference type="CDD" id="cd12116">
    <property type="entry name" value="A_NRPS_Ta1_like"/>
    <property type="match status" value="1"/>
</dbReference>
<dbReference type="CDD" id="cd00833">
    <property type="entry name" value="PKS"/>
    <property type="match status" value="1"/>
</dbReference>
<evidence type="ECO:0000256" key="5">
    <source>
        <dbReference type="ARBA" id="ARBA00022553"/>
    </source>
</evidence>
<dbReference type="InterPro" id="IPR020845">
    <property type="entry name" value="AMP-binding_CS"/>
</dbReference>
<dbReference type="NCBIfam" id="TIGR01733">
    <property type="entry name" value="AA-adenyl-dom"/>
    <property type="match status" value="1"/>
</dbReference>
<feature type="domain" description="Carrier" evidence="25">
    <location>
        <begin position="2763"/>
        <end position="2838"/>
    </location>
</feature>
<dbReference type="FunFam" id="3.40.50.980:FF:000001">
    <property type="entry name" value="Non-ribosomal peptide synthetase"/>
    <property type="match status" value="1"/>
</dbReference>
<dbReference type="InterPro" id="IPR013968">
    <property type="entry name" value="PKS_KR"/>
</dbReference>
<keyword evidence="10" id="KW-0560">Oxidoreductase</keyword>
<dbReference type="InterPro" id="IPR000873">
    <property type="entry name" value="AMP-dep_synth/lig_dom"/>
</dbReference>
<evidence type="ECO:0000256" key="13">
    <source>
        <dbReference type="ARBA" id="ARBA00029443"/>
    </source>
</evidence>
<dbReference type="Gene3D" id="3.30.559.10">
    <property type="entry name" value="Chloramphenicol acetyltransferase-like domain"/>
    <property type="match status" value="1"/>
</dbReference>
<dbReference type="SMART" id="SM00827">
    <property type="entry name" value="PKS_AT"/>
    <property type="match status" value="1"/>
</dbReference>
<dbReference type="SMART" id="SM00823">
    <property type="entry name" value="PKS_PP"/>
    <property type="match status" value="2"/>
</dbReference>
<dbReference type="PANTHER" id="PTHR43775">
    <property type="entry name" value="FATTY ACID SYNTHASE"/>
    <property type="match status" value="1"/>
</dbReference>
<dbReference type="InterPro" id="IPR049900">
    <property type="entry name" value="PKS_mFAS_DH"/>
</dbReference>
<dbReference type="Pfam" id="PF00550">
    <property type="entry name" value="PP-binding"/>
    <property type="match status" value="2"/>
</dbReference>
<dbReference type="SUPFAM" id="SSF53474">
    <property type="entry name" value="alpha/beta-Hydrolases"/>
    <property type="match status" value="1"/>
</dbReference>
<comment type="catalytic activity">
    <reaction evidence="17">
        <text>icosanoyl-[(phenol)carboxyphthiodiolenone synthase] + 2 (S)-methylmalonyl-CoA + 3 malonyl-CoA + 5 NADPH + 10 H(+) = C32-carboxyphthiodiolenone-[(phenol)carboxyphthiodiolenone synthase] + 5 CO2 + 5 NADP(+) + 5 CoA + 2 H2O</text>
        <dbReference type="Rhea" id="RHEA:57748"/>
        <dbReference type="Rhea" id="RHEA-COMP:14985"/>
        <dbReference type="Rhea" id="RHEA-COMP:14986"/>
        <dbReference type="ChEBI" id="CHEBI:15377"/>
        <dbReference type="ChEBI" id="CHEBI:15378"/>
        <dbReference type="ChEBI" id="CHEBI:16526"/>
        <dbReference type="ChEBI" id="CHEBI:57287"/>
        <dbReference type="ChEBI" id="CHEBI:57327"/>
        <dbReference type="ChEBI" id="CHEBI:57384"/>
        <dbReference type="ChEBI" id="CHEBI:57783"/>
        <dbReference type="ChEBI" id="CHEBI:58349"/>
        <dbReference type="ChEBI" id="CHEBI:87848"/>
        <dbReference type="ChEBI" id="CHEBI:142236"/>
        <dbReference type="EC" id="2.3.1.292"/>
    </reaction>
</comment>
<dbReference type="Gene3D" id="3.30.559.30">
    <property type="entry name" value="Nonribosomal peptide synthetase, condensation domain"/>
    <property type="match status" value="1"/>
</dbReference>
<comment type="function">
    <text evidence="18">Part of the PpsABCDE complex involved in the biosynthesis of the lipid core common to phthiocerols and phenolphthiocerols by successive additions of malonyl-CoA or methylmalonyl-CoA extender units. PpsA can accept as substrate the activated forms of either icosanoyl (C20), docosanoyl (C22) or lignoceroyl (C24) groups from FadD26, or a (4-hydroxyphenyl)-C17 or (4-hydroxyphenyl)-C19 fatty acyl from FadD29. PpsA initiates the biosynthesis and extends its substrate using a malonyl-CoA extender unit. The PpsB and PpsC proteins add the second and third malonyl-CoA extender units. PpsD adds an (R)-methylmalonyl unit and PpsE adds a second (R)-methylmalonyl unit. The incorporation of the methylmalonyl units results in formation of two branched methyl groups in the elongated product.</text>
</comment>
<dbReference type="InterPro" id="IPR042104">
    <property type="entry name" value="PKS_dehydratase_sf"/>
</dbReference>
<comment type="similarity">
    <text evidence="13">In the C-terminal section; belongs to the NRP synthetase family.</text>
</comment>
<dbReference type="PROSITE" id="PS52019">
    <property type="entry name" value="PKS_MFAS_DH"/>
    <property type="match status" value="1"/>
</dbReference>
<feature type="active site" description="Proton acceptor; for dehydratase activity" evidence="24">
    <location>
        <position position="1368"/>
    </location>
</feature>
<dbReference type="Pfam" id="PF08659">
    <property type="entry name" value="KR"/>
    <property type="match status" value="1"/>
</dbReference>
<dbReference type="Pfam" id="PF00975">
    <property type="entry name" value="Thioesterase"/>
    <property type="match status" value="1"/>
</dbReference>
<keyword evidence="5" id="KW-0597">Phosphoprotein</keyword>
<keyword evidence="11" id="KW-0443">Lipid metabolism</keyword>
<keyword evidence="9" id="KW-0521">NADP</keyword>
<dbReference type="InterPro" id="IPR029058">
    <property type="entry name" value="AB_hydrolase_fold"/>
</dbReference>
<evidence type="ECO:0000313" key="28">
    <source>
        <dbReference type="EMBL" id="XBH10322.1"/>
    </source>
</evidence>
<dbReference type="InterPro" id="IPR018201">
    <property type="entry name" value="Ketoacyl_synth_AS"/>
</dbReference>
<dbReference type="SUPFAM" id="SSF51735">
    <property type="entry name" value="NAD(P)-binding Rossmann-fold domains"/>
    <property type="match status" value="2"/>
</dbReference>
<comment type="cofactor">
    <cofactor evidence="1">
        <name>NADP(+)</name>
        <dbReference type="ChEBI" id="CHEBI:58349"/>
    </cofactor>
</comment>
<evidence type="ECO:0000256" key="15">
    <source>
        <dbReference type="ARBA" id="ARBA00051971"/>
    </source>
</evidence>
<dbReference type="Gene3D" id="3.30.300.30">
    <property type="match status" value="1"/>
</dbReference>
<dbReference type="Pfam" id="PF22621">
    <property type="entry name" value="CurL-like_PKS_C"/>
    <property type="match status" value="1"/>
</dbReference>
<dbReference type="InterPro" id="IPR049490">
    <property type="entry name" value="C883_1060-like_KR_N"/>
</dbReference>
<dbReference type="FunFam" id="3.40.47.10:FF:000042">
    <property type="entry name" value="Polyketide synthase Pks13"/>
    <property type="match status" value="1"/>
</dbReference>
<dbReference type="GO" id="GO:0004312">
    <property type="term" value="F:fatty acid synthase activity"/>
    <property type="evidence" value="ECO:0007669"/>
    <property type="project" value="TreeGrafter"/>
</dbReference>
<dbReference type="InterPro" id="IPR057326">
    <property type="entry name" value="KR_dom"/>
</dbReference>
<evidence type="ECO:0000256" key="22">
    <source>
        <dbReference type="ARBA" id="ARBA00078169"/>
    </source>
</evidence>
<dbReference type="CDD" id="cd08953">
    <property type="entry name" value="KR_2_SDR_x"/>
    <property type="match status" value="1"/>
</dbReference>
<protein>
    <recommendedName>
        <fullName evidence="20">Phenolphthiocerol/phthiocerol polyketide synthase subunit E</fullName>
        <ecNumber evidence="19">2.3.1.292</ecNumber>
    </recommendedName>
    <alternativeName>
        <fullName evidence="22">(Phenol)carboxyphthiodiolenone synthase subunit E</fullName>
    </alternativeName>
    <alternativeName>
        <fullName evidence="23">Beta-ketoacyl-acyl-carrier-protein synthase I</fullName>
    </alternativeName>
    <alternativeName>
        <fullName evidence="21">Phthiocerol synthesis polyketide synthase type I PpsE</fullName>
    </alternativeName>
</protein>
<dbReference type="InterPro" id="IPR020807">
    <property type="entry name" value="PKS_DH"/>
</dbReference>
<dbReference type="Pfam" id="PF02801">
    <property type="entry name" value="Ketoacyl-synt_C"/>
    <property type="match status" value="1"/>
</dbReference>
<dbReference type="Pfam" id="PF13193">
    <property type="entry name" value="AMP-binding_C"/>
    <property type="match status" value="1"/>
</dbReference>
<dbReference type="InterPro" id="IPR016035">
    <property type="entry name" value="Acyl_Trfase/lysoPLipase"/>
</dbReference>
<evidence type="ECO:0000256" key="24">
    <source>
        <dbReference type="PROSITE-ProRule" id="PRU01363"/>
    </source>
</evidence>
<feature type="domain" description="Carrier" evidence="25">
    <location>
        <begin position="1703"/>
        <end position="1778"/>
    </location>
</feature>
<sequence>MMKPSKVAIVGMAGRFPGARNISEFWRNLRDGVESIRSYSDAELLAAGVTPEELASPDYVKRASVLDDVPMFDASFFGLSPRDASIMDPQHRNFLECAWEALEDAGHPPQHFDGSIGVFAGSGMNTYLIHNLLANRRLLESSGLFQLKQTGNDKDVLATRVSYQLDLRGPSINVQTACSTSLVAVHLACQSLLNCECDLVLAGGVTIEIPHGRGYIYRDGEILSRDGHCRSFDASSSGTVFGSGLGIVVLRRLEDALQDCDHIRAVILGSAINNDGARKVGYLAPSVEGQAAVIAEALDFAGISADDISYVETHGTGTVVGDPIEVRALTQAFRKSTVRSGLCGIGSLKTNVGHLDAAAGVAGLMKTVLALEHRQIPASLHFQNLNPHVELNGSPFFVNSQLSDWPSNGSPRRACVTSLGIGGTNAHVVLEEAPRPLESQQTKHYQLLVVSAKTDSAVESGFTNLATHLHTHPELRLADVAFTCQVGKHAFPHRRALVVEDTREAISALAEGERKYFASGLSANAAPSVVFMFSGQGSQYVNMGRNLYENEPVFRETLDLCAQQLIQPLGLDLRQALYPSEEERDTAAERLNQTWLTQPALFSIEYALAHWWKSLGVEPEAMLGHSIGEYVAACLAGVFSLEDALAIAAYRGRLMYELPSGSMLAVPLAHRDLHLTGTLSLAAINNPGLCVVSGATPEIAALEESLAKQSVSCRRLLTSHAFHSGMMDPILGAFEERLQSVELKPPSIPYLSNVSGTWIKSEEATDPGYWARHLRQTVRFSDCLAELFRKPDRVLIEAGPGNALTALARQQGGATAKAFQSLPHPRETTTDLRCALHTLGQVWVSGVSVDWTQLHPSGSVHRVPLPTYPFEHKKFWIEPDRVQFAETPPHASRLDDGKDLSFYRRAWRAAPATPASTSPAGVWIVFNDSLGLGDEVAAKLRAEKQDVILVAPGSRYERSQKDKYTIRPGVRDDYDALIADSIKSGYSLRKILHLWSVEGAEPPLAETMDRSFYSPLYLAQALANQDIADIDIALVSNKMQQVSEEPVRNPARAVLLGPARVVPKELPGITCCSIDVGLENGNATECAAQLISEMASIRDNATVAFRGSERFIETLDTLNLPAAAERRRLQPRGVYLITGGLGGIGLVVAEHMAREFNARLVLVTRSLPPLEAEWEAALTDPQQTEVNKQRIRKLLEIRGIAGGLLVVQGDVTNLDQMRDVVTLARQRYGKIDGVFHAAGVLDDGPLMLKTAQSAARVIDPKVRGTLVLEEALRDTPLSCFVLFSSISSIFPPAGQVDYAAANAFLDAFGLSRNDPVTVINWGAWREVGMGARSASPHPLLKECLLATAEEIVYSSHFSQPQQWLLSEHRLKTGKALFPGTGYLEMAAAAFARGSIHSPIEFQDVFFLAPLTFDASESGEVRVQLKREQEAGAENSGFRFSVFARRGEWIEHSTGRIEPCPVRPASKIDSAAIAARCHEREVVFDEQHRTKQERYVDFGPRWHCLKRLCIGRYEGLAELALDNSVSADSSAYHMHPALLDLATGCSLYLTDGYESSDDLYFPFSYKKLCVYCTLPIRFFSHIRPRRENVLHGEVETFDITLFDQQSQVLAEIEGFAMRRIADPTKSPEESTPVRNAALPGGDQSIESFHLSGISPLDGARALTSILLARTPLAVVAVSRPLEDLVNRKVTPSPLVIDAVSSAGPTSEGVEGTLANWWQDLLGVERVGLDDDFFGLGGHSLIGVRLLAKIKRAYQVDLELAVLFEARTVRQLAEAIRKAQQPDTTEQGALSQNRMVPIAHSTAEAPVPSFGQERLWLLEQIEGGTAQYNISFSLSLEGTLDLAALKSALSAVVQRHEPLRTRFIHAEGQLQLKIPAELEVLLPVTDLSGIEQDRREELLSAALHAEANRPIVLDRDPVIRAALYRMDECEHALQLTVHHIASDGWSMGVLFRDFSAFYNAGFTGAVAQLPDLPIAYSDYARWQREQFAGPEGERLISYWKEQVKGSSFALQLPTDHPRPALQTFCGTARQYWLSTELTTAIREFCLRETVTPFMVALAALYAVLARYSGQNDILIGSPIAARSRIETQDLVGFFTNTVILRGKLDGDPAFHELVQRVRQTALEAYAHQDLPLELLIDKIRPEQDRSRSALFQVMLIFQNWVLPKLELHGLEGSAQVVRTDNSKFDFTIELRSVGEAIEGVIEYNTDLFDADTIDRLWGHLAGYLHRAIAAPEQRAGTISLLTSRERHVLAEWNATERAYPRETSLAELVEAQVERTPRAIAVVFGEQRLTYRELNERANQLAHELCKHGAGKDQLVGLFVERSIEMVVALLAIVKTGSAYLPLDPLLPAERLRHMLEDSGVRVVVTEQSLRGKLPAFGGVAILLEDADWQENRRDNLAATVGPEDLAYLIYTSGSTGKSKGVEVPRGALTNFLWSMREWLQLSERDRLLAVTTISFDIAGLELWLPLLIGAQIVIASREEAADGNALRGLLDRHSITVMQATPVTWQLLFDSGWSGKPDLQTVCGGEAMPRELAAQLVPVVERVWNLYGPTETTIWSTGYRVTDGQEPVLIGRPLANTNCYILNEQGQQVPVGVTGELYIGGDGLARGYRNLPELTAEKFVADPFRTGEARMYRTGDLARYRADGNIECLGRIDYQVKIRGYRIELGEIEAALKDQPEIKQAVVIAREDRPGDKRLVAYMVSSASPLPTTFELSMRLKRQLPDYMVPTAYVFLDQVPISTNGKIDRKALPSPAEKQTLHADTYIAPRSDLEKMLAGIWAEILEVEQVGLDDDFFGLGGHSLVGVRLLAKIKKTYQVNLELAVLFEARTVRQLAEVIRKSKQPASAEYTLVPIQPNGSRIPFFCVHGVGGGVLNYQAIAKALDPDQPFYAFRSLLLTREDIQETSVEELASTYIKEMRSLLPQGPYLIGGGSFGGIVAFEMAQQLYAQGAEPALLVLFDTSAPGSVQRVGTTEKLRGFGQRLRAQGVPYLVRKVAMKGDHWRQQVVKRGRDVACACHRLAGSDLPVRLRYYQVQEAHSRTMARYKIQRYPGKITLMRAVGRGYMGMELLGTREDPLLGWGALAGGGLEIHDVPGEHGNVLNEPHVRTVAGELETVLPSSETTVPRPQPVS</sequence>
<dbReference type="Pfam" id="PF00501">
    <property type="entry name" value="AMP-binding"/>
    <property type="match status" value="1"/>
</dbReference>
<dbReference type="SMART" id="SM00822">
    <property type="entry name" value="PKS_KR"/>
    <property type="match status" value="1"/>
</dbReference>
<feature type="region of interest" description="C-terminal hotdog fold" evidence="24">
    <location>
        <begin position="1477"/>
        <end position="1625"/>
    </location>
</feature>
<dbReference type="InterPro" id="IPR001031">
    <property type="entry name" value="Thioesterase"/>
</dbReference>
<evidence type="ECO:0000256" key="7">
    <source>
        <dbReference type="ARBA" id="ARBA00022737"/>
    </source>
</evidence>
<dbReference type="PROSITE" id="PS50075">
    <property type="entry name" value="CARRIER"/>
    <property type="match status" value="2"/>
</dbReference>
<dbReference type="GO" id="GO:0034081">
    <property type="term" value="C:polyketide synthase complex"/>
    <property type="evidence" value="ECO:0007669"/>
    <property type="project" value="UniProtKB-ARBA"/>
</dbReference>
<evidence type="ECO:0000256" key="3">
    <source>
        <dbReference type="ARBA" id="ARBA00006432"/>
    </source>
</evidence>
<dbReference type="Gene3D" id="3.30.70.250">
    <property type="entry name" value="Malonyl-CoA ACP transacylase, ACP-binding"/>
    <property type="match status" value="1"/>
</dbReference>
<dbReference type="InterPro" id="IPR023213">
    <property type="entry name" value="CAT-like_dom_sf"/>
</dbReference>
<evidence type="ECO:0000259" key="26">
    <source>
        <dbReference type="PROSITE" id="PS52004"/>
    </source>
</evidence>
<dbReference type="InterPro" id="IPR036736">
    <property type="entry name" value="ACP-like_sf"/>
</dbReference>
<feature type="active site" description="Proton donor; for dehydratase activity" evidence="24">
    <location>
        <position position="1539"/>
    </location>
</feature>
<dbReference type="Pfam" id="PF00109">
    <property type="entry name" value="ketoacyl-synt"/>
    <property type="match status" value="1"/>
</dbReference>
<dbReference type="SUPFAM" id="SSF56801">
    <property type="entry name" value="Acetyl-CoA synthetase-like"/>
    <property type="match status" value="1"/>
</dbReference>
<evidence type="ECO:0000256" key="17">
    <source>
        <dbReference type="ARBA" id="ARBA00052745"/>
    </source>
</evidence>
<evidence type="ECO:0000256" key="8">
    <source>
        <dbReference type="ARBA" id="ARBA00022832"/>
    </source>
</evidence>
<dbReference type="InterPro" id="IPR001242">
    <property type="entry name" value="Condensation_dom"/>
</dbReference>
<dbReference type="Pfam" id="PF00668">
    <property type="entry name" value="Condensation"/>
    <property type="match status" value="1"/>
</dbReference>
<dbReference type="InterPro" id="IPR006162">
    <property type="entry name" value="Ppantetheine_attach_site"/>
</dbReference>
<dbReference type="PROSITE" id="PS00606">
    <property type="entry name" value="KS3_1"/>
    <property type="match status" value="1"/>
</dbReference>
<evidence type="ECO:0000256" key="11">
    <source>
        <dbReference type="ARBA" id="ARBA00023098"/>
    </source>
</evidence>
<dbReference type="FunFam" id="1.10.1200.10:FF:000005">
    <property type="entry name" value="Nonribosomal peptide synthetase 1"/>
    <property type="match status" value="1"/>
</dbReference>
<comment type="catalytic activity">
    <reaction evidence="14">
        <text>17-(4-hydroxyphenyl)heptadecanoyl-[(phenol)carboxyphthiodiolenone synthase] + 2 (S)-methylmalonyl-CoA + 3 malonyl-CoA + 5 NADPH + 10 H(+) = C35-(phenol)carboxyphthiodiolenone-[(phenol)carboxyphthiodiolenone synthase] + 5 CO2 + 5 NADP(+) + 5 CoA + 2 H2O</text>
        <dbReference type="Rhea" id="RHEA:57756"/>
        <dbReference type="Rhea" id="RHEA-COMP:14272"/>
        <dbReference type="Rhea" id="RHEA-COMP:14989"/>
        <dbReference type="ChEBI" id="CHEBI:15377"/>
        <dbReference type="ChEBI" id="CHEBI:15378"/>
        <dbReference type="ChEBI" id="CHEBI:16526"/>
        <dbReference type="ChEBI" id="CHEBI:57287"/>
        <dbReference type="ChEBI" id="CHEBI:57327"/>
        <dbReference type="ChEBI" id="CHEBI:57384"/>
        <dbReference type="ChEBI" id="CHEBI:57783"/>
        <dbReference type="ChEBI" id="CHEBI:58349"/>
        <dbReference type="ChEBI" id="CHEBI:133300"/>
        <dbReference type="ChEBI" id="CHEBI:142259"/>
        <dbReference type="EC" id="2.3.1.292"/>
    </reaction>
</comment>
<dbReference type="InterPro" id="IPR016039">
    <property type="entry name" value="Thiolase-like"/>
</dbReference>
<dbReference type="InterPro" id="IPR020806">
    <property type="entry name" value="PKS_PP-bd"/>
</dbReference>
<dbReference type="EC" id="2.3.1.292" evidence="19"/>